<evidence type="ECO:0000313" key="5">
    <source>
        <dbReference type="Proteomes" id="UP001569963"/>
    </source>
</evidence>
<dbReference type="EMBL" id="JAXCEI010000004">
    <property type="protein sequence ID" value="MFA1539230.1"/>
    <property type="molecule type" value="Genomic_DNA"/>
</dbReference>
<keyword evidence="2" id="KW-0812">Transmembrane</keyword>
<dbReference type="InterPro" id="IPR026004">
    <property type="entry name" value="Septum_form"/>
</dbReference>
<keyword evidence="2" id="KW-0472">Membrane</keyword>
<feature type="region of interest" description="Disordered" evidence="1">
    <location>
        <begin position="1"/>
        <end position="49"/>
    </location>
</feature>
<dbReference type="Pfam" id="PF13845">
    <property type="entry name" value="Septum_form"/>
    <property type="match status" value="1"/>
</dbReference>
<comment type="caution">
    <text evidence="4">The sequence shown here is derived from an EMBL/GenBank/DDBJ whole genome shotgun (WGS) entry which is preliminary data.</text>
</comment>
<proteinExistence type="predicted"/>
<accession>A0ABV4Q9Y3</accession>
<sequence>MTAHPPSDGGASDGVPAWAPPDAPLTQTPPAAGPPPVDARPPADAQPVPVRRRTNRFAIVALVTGLLGLIPVAAGFAVAAFVRTGRRGETGNGLAAGGLAASLAWAAAIAVVAAVGAPSLDASAPAARADGKVPVGGMRPGDCFSGFEETPAGVVALPLPCTTPHQGEVSADAELPDIPYPGAQQAADRAWAVCRERTGFLERSRYGRDLQLHVVPPDEDDWNDGNRAARCVLRYTGPGLLPAPLDQTMRTKNAAQLMPGDCVGTWNDDDGGDQVLVACTREHEYEVLAVYTPPGGDYPGDKAVAKEARDGCAERAARVWRSDPPSDIAEMAYATPRKDAWEAGNRTIFCLVTGRKGPLARSVVPH</sequence>
<keyword evidence="5" id="KW-1185">Reference proteome</keyword>
<name>A0ABV4Q9Y3_9ACTN</name>
<evidence type="ECO:0000259" key="3">
    <source>
        <dbReference type="Pfam" id="PF13845"/>
    </source>
</evidence>
<evidence type="ECO:0000256" key="1">
    <source>
        <dbReference type="SAM" id="MobiDB-lite"/>
    </source>
</evidence>
<feature type="domain" description="Septum formation-related" evidence="3">
    <location>
        <begin position="210"/>
        <end position="350"/>
    </location>
</feature>
<feature type="transmembrane region" description="Helical" evidence="2">
    <location>
        <begin position="57"/>
        <end position="82"/>
    </location>
</feature>
<keyword evidence="2" id="KW-1133">Transmembrane helix</keyword>
<gene>
    <name evidence="4" type="ORF">SM611_09835</name>
</gene>
<reference evidence="4 5" key="1">
    <citation type="submission" date="2023-11" db="EMBL/GenBank/DDBJ databases">
        <title>Actinomadura monticuli sp. nov., isolated from volcanic ash.</title>
        <authorList>
            <person name="Lee S.D."/>
            <person name="Yang H."/>
            <person name="Kim I.S."/>
        </authorList>
    </citation>
    <scope>NUCLEOTIDE SEQUENCE [LARGE SCALE GENOMIC DNA]</scope>
    <source>
        <strain evidence="4 5">DLS-62</strain>
    </source>
</reference>
<dbReference type="RefSeq" id="WP_371948933.1">
    <property type="nucleotide sequence ID" value="NZ_JAXCEI010000004.1"/>
</dbReference>
<feature type="transmembrane region" description="Helical" evidence="2">
    <location>
        <begin position="94"/>
        <end position="117"/>
    </location>
</feature>
<feature type="compositionally biased region" description="Low complexity" evidence="1">
    <location>
        <begin position="40"/>
        <end position="49"/>
    </location>
</feature>
<evidence type="ECO:0000256" key="2">
    <source>
        <dbReference type="SAM" id="Phobius"/>
    </source>
</evidence>
<dbReference type="Proteomes" id="UP001569963">
    <property type="component" value="Unassembled WGS sequence"/>
</dbReference>
<organism evidence="4 5">
    <name type="scientific">Actinomadura monticuli</name>
    <dbReference type="NCBI Taxonomy" id="3097367"/>
    <lineage>
        <taxon>Bacteria</taxon>
        <taxon>Bacillati</taxon>
        <taxon>Actinomycetota</taxon>
        <taxon>Actinomycetes</taxon>
        <taxon>Streptosporangiales</taxon>
        <taxon>Thermomonosporaceae</taxon>
        <taxon>Actinomadura</taxon>
    </lineage>
</organism>
<evidence type="ECO:0000313" key="4">
    <source>
        <dbReference type="EMBL" id="MFA1539230.1"/>
    </source>
</evidence>
<protein>
    <submittedName>
        <fullName evidence="4">Septum formation family protein</fullName>
    </submittedName>
</protein>